<evidence type="ECO:0000256" key="2">
    <source>
        <dbReference type="ARBA" id="ARBA00022603"/>
    </source>
</evidence>
<dbReference type="InterPro" id="IPR029063">
    <property type="entry name" value="SAM-dependent_MTases_sf"/>
</dbReference>
<dbReference type="SUPFAM" id="SSF53335">
    <property type="entry name" value="S-adenosyl-L-methionine-dependent methyltransferases"/>
    <property type="match status" value="1"/>
</dbReference>
<protein>
    <submittedName>
        <fullName evidence="5">Uncharacterized protein LOC100183251</fullName>
    </submittedName>
</protein>
<evidence type="ECO:0000256" key="1">
    <source>
        <dbReference type="ARBA" id="ARBA00008361"/>
    </source>
</evidence>
<evidence type="ECO:0000313" key="5">
    <source>
        <dbReference type="EMBL" id="CAB3262782.1"/>
    </source>
</evidence>
<dbReference type="Gene3D" id="3.40.50.150">
    <property type="entry name" value="Vaccinia Virus protein VP39"/>
    <property type="match status" value="1"/>
</dbReference>
<dbReference type="InterPro" id="IPR051052">
    <property type="entry name" value="Diverse_substrate_MTase"/>
</dbReference>
<keyword evidence="2" id="KW-0489">Methyltransferase</keyword>
<sequence>MQRYYESKEITDFYAKYRGLYPKDTANHVIKHVVNNKRNYDESKKLERMLEVGCGSGQATNLFAPYFKEVIATDVSPNMIKRANQQNEFSHVRYAEGCAESIDAENGSVDMILSAECAHWFDLPKYFSEVSRVLKPDGSLALLCYYIPSIHPTGSAKEPYVEPYWKVLNELMSEATYNRDAYKELENFYPNIFLKIPSDQKVSFKMHKKITVSLAVYIAMLKTVDAFQNTKKDQLLNRFSGMLKKAWGLDENTDESQFNIDLHFEFRVIVARNLKSKI</sequence>
<accession>A0A6F9DH90</accession>
<reference evidence="5" key="1">
    <citation type="submission" date="2020-04" db="EMBL/GenBank/DDBJ databases">
        <authorList>
            <person name="Neveu A P."/>
        </authorList>
    </citation>
    <scope>NUCLEOTIDE SEQUENCE</scope>
    <source>
        <tissue evidence="5">Whole embryo</tissue>
    </source>
</reference>
<name>A0A6F9DH90_9ASCI</name>
<dbReference type="AlphaFoldDB" id="A0A6F9DH90"/>
<dbReference type="GO" id="GO:0008757">
    <property type="term" value="F:S-adenosylmethionine-dependent methyltransferase activity"/>
    <property type="evidence" value="ECO:0007669"/>
    <property type="project" value="InterPro"/>
</dbReference>
<evidence type="ECO:0000259" key="4">
    <source>
        <dbReference type="Pfam" id="PF08241"/>
    </source>
</evidence>
<dbReference type="Pfam" id="PF08241">
    <property type="entry name" value="Methyltransf_11"/>
    <property type="match status" value="1"/>
</dbReference>
<dbReference type="PANTHER" id="PTHR44942">
    <property type="entry name" value="METHYLTRANSF_11 DOMAIN-CONTAINING PROTEIN"/>
    <property type="match status" value="1"/>
</dbReference>
<dbReference type="EMBL" id="LR786920">
    <property type="protein sequence ID" value="CAB3262782.1"/>
    <property type="molecule type" value="mRNA"/>
</dbReference>
<comment type="similarity">
    <text evidence="1">Belongs to the methyltransferase superfamily.</text>
</comment>
<feature type="domain" description="Methyltransferase type 11" evidence="4">
    <location>
        <begin position="50"/>
        <end position="141"/>
    </location>
</feature>
<gene>
    <name evidence="5" type="primary">LOC100183251-001</name>
</gene>
<keyword evidence="3" id="KW-0808">Transferase</keyword>
<dbReference type="PANTHER" id="PTHR44942:SF4">
    <property type="entry name" value="METHYLTRANSFERASE TYPE 11 DOMAIN-CONTAINING PROTEIN"/>
    <property type="match status" value="1"/>
</dbReference>
<evidence type="ECO:0000256" key="3">
    <source>
        <dbReference type="ARBA" id="ARBA00022679"/>
    </source>
</evidence>
<dbReference type="InterPro" id="IPR013216">
    <property type="entry name" value="Methyltransf_11"/>
</dbReference>
<organism evidence="5">
    <name type="scientific">Phallusia mammillata</name>
    <dbReference type="NCBI Taxonomy" id="59560"/>
    <lineage>
        <taxon>Eukaryota</taxon>
        <taxon>Metazoa</taxon>
        <taxon>Chordata</taxon>
        <taxon>Tunicata</taxon>
        <taxon>Ascidiacea</taxon>
        <taxon>Phlebobranchia</taxon>
        <taxon>Ascidiidae</taxon>
        <taxon>Phallusia</taxon>
    </lineage>
</organism>
<proteinExistence type="evidence at transcript level"/>
<dbReference type="CDD" id="cd02440">
    <property type="entry name" value="AdoMet_MTases"/>
    <property type="match status" value="1"/>
</dbReference>
<dbReference type="GO" id="GO:0032259">
    <property type="term" value="P:methylation"/>
    <property type="evidence" value="ECO:0007669"/>
    <property type="project" value="UniProtKB-KW"/>
</dbReference>